<dbReference type="Pfam" id="PF00561">
    <property type="entry name" value="Abhydrolase_1"/>
    <property type="match status" value="1"/>
</dbReference>
<organism evidence="2 3">
    <name type="scientific">Actinomyces graevenitzii</name>
    <dbReference type="NCBI Taxonomy" id="55565"/>
    <lineage>
        <taxon>Bacteria</taxon>
        <taxon>Bacillati</taxon>
        <taxon>Actinomycetota</taxon>
        <taxon>Actinomycetes</taxon>
        <taxon>Actinomycetales</taxon>
        <taxon>Actinomycetaceae</taxon>
        <taxon>Actinomyces</taxon>
    </lineage>
</organism>
<dbReference type="Gene3D" id="3.40.50.1820">
    <property type="entry name" value="alpha/beta hydrolase"/>
    <property type="match status" value="1"/>
</dbReference>
<dbReference type="PRINTS" id="PR00111">
    <property type="entry name" value="ABHYDROLASE"/>
</dbReference>
<dbReference type="GO" id="GO:0016787">
    <property type="term" value="F:hydrolase activity"/>
    <property type="evidence" value="ECO:0007669"/>
    <property type="project" value="UniProtKB-KW"/>
</dbReference>
<evidence type="ECO:0000259" key="1">
    <source>
        <dbReference type="Pfam" id="PF00561"/>
    </source>
</evidence>
<sequence length="273" mass="29043">MLTSIQAGPVGAPQLVLLHGITSSAAANWPSIAHWSQRGWRVIALDARGHGLSPRWQPQQLLRAGQQLVDDVVEVLEYLPTPAAGLKPILIGHSMGAATAAVVAAQRPDLVSALVLEDPARYGTRSHSELLRRGQARANHVNRTLADLPASLVALLENAGTPGQPSAQEALPSLWASQQLDQSLLGTGVVAPEVEFTQLMESISLPTLLLTGDRRGEARVGAQLLAHLMEQNPHICGQVMPGAGHQVRRANPQAYYDVVDAFLQTQVPANATS</sequence>
<accession>A0A9E7AFK1</accession>
<protein>
    <submittedName>
        <fullName evidence="2">Alpha/beta hydrolase</fullName>
    </submittedName>
</protein>
<feature type="domain" description="AB hydrolase-1" evidence="1">
    <location>
        <begin position="15"/>
        <end position="124"/>
    </location>
</feature>
<dbReference type="SUPFAM" id="SSF53474">
    <property type="entry name" value="alpha/beta-Hydrolases"/>
    <property type="match status" value="1"/>
</dbReference>
<dbReference type="KEGG" id="agh:M3I41_00150"/>
<evidence type="ECO:0000313" key="2">
    <source>
        <dbReference type="EMBL" id="UQF79730.1"/>
    </source>
</evidence>
<name>A0A9E7AFK1_9ACTO</name>
<reference evidence="2" key="1">
    <citation type="submission" date="2022-05" db="EMBL/GenBank/DDBJ databases">
        <title>Using nanopore sequencing to obtain complete genomes from saliva samples.</title>
        <authorList>
            <person name="Baker J.L."/>
        </authorList>
    </citation>
    <scope>NUCLEOTIDE SEQUENCE</scope>
    <source>
        <strain evidence="2">JCVI-JB-Ag32</strain>
    </source>
</reference>
<gene>
    <name evidence="2" type="ORF">M3I41_00150</name>
</gene>
<dbReference type="Proteomes" id="UP000830236">
    <property type="component" value="Chromosome"/>
</dbReference>
<dbReference type="EMBL" id="CP097095">
    <property type="protein sequence ID" value="UQF79730.1"/>
    <property type="molecule type" value="Genomic_DNA"/>
</dbReference>
<dbReference type="InterPro" id="IPR050266">
    <property type="entry name" value="AB_hydrolase_sf"/>
</dbReference>
<evidence type="ECO:0000313" key="3">
    <source>
        <dbReference type="Proteomes" id="UP000830236"/>
    </source>
</evidence>
<dbReference type="InterPro" id="IPR000073">
    <property type="entry name" value="AB_hydrolase_1"/>
</dbReference>
<keyword evidence="2" id="KW-0378">Hydrolase</keyword>
<dbReference type="AlphaFoldDB" id="A0A9E7AFK1"/>
<proteinExistence type="predicted"/>
<dbReference type="PANTHER" id="PTHR43798">
    <property type="entry name" value="MONOACYLGLYCEROL LIPASE"/>
    <property type="match status" value="1"/>
</dbReference>
<dbReference type="InterPro" id="IPR029058">
    <property type="entry name" value="AB_hydrolase_fold"/>
</dbReference>